<keyword evidence="3" id="KW-0862">Zinc</keyword>
<dbReference type="InterPro" id="IPR036875">
    <property type="entry name" value="Znf_CCHC_sf"/>
</dbReference>
<evidence type="ECO:0000256" key="5">
    <source>
        <dbReference type="SAM" id="MobiDB-lite"/>
    </source>
</evidence>
<keyword evidence="1" id="KW-0507">mRNA processing</keyword>
<keyword evidence="3" id="KW-0863">Zinc-finger</keyword>
<dbReference type="PROSITE" id="PS50102">
    <property type="entry name" value="RRM"/>
    <property type="match status" value="2"/>
</dbReference>
<protein>
    <recommendedName>
        <fullName evidence="10">Arginine/serine-rich splicing factor</fullName>
    </recommendedName>
</protein>
<dbReference type="GO" id="GO:0008380">
    <property type="term" value="P:RNA splicing"/>
    <property type="evidence" value="ECO:0007669"/>
    <property type="project" value="UniProtKB-KW"/>
</dbReference>
<dbReference type="Gene3D" id="4.10.60.10">
    <property type="entry name" value="Zinc finger, CCHC-type"/>
    <property type="match status" value="1"/>
</dbReference>
<keyword evidence="3" id="KW-0479">Metal-binding</keyword>
<feature type="compositionally biased region" description="Pro residues" evidence="5">
    <location>
        <begin position="36"/>
        <end position="67"/>
    </location>
</feature>
<evidence type="ECO:0008006" key="10">
    <source>
        <dbReference type="Google" id="ProtNLM"/>
    </source>
</evidence>
<dbReference type="GO" id="GO:0000381">
    <property type="term" value="P:regulation of alternative mRNA splicing, via spliceosome"/>
    <property type="evidence" value="ECO:0000318"/>
    <property type="project" value="GO_Central"/>
</dbReference>
<evidence type="ECO:0000313" key="8">
    <source>
        <dbReference type="EMBL" id="KXG21391.1"/>
    </source>
</evidence>
<feature type="region of interest" description="Disordered" evidence="5">
    <location>
        <begin position="1"/>
        <end position="93"/>
    </location>
</feature>
<evidence type="ECO:0000256" key="4">
    <source>
        <dbReference type="PROSITE-ProRule" id="PRU00176"/>
    </source>
</evidence>
<dbReference type="PROSITE" id="PS50158">
    <property type="entry name" value="ZF_CCHC"/>
    <property type="match status" value="2"/>
</dbReference>
<dbReference type="InterPro" id="IPR050907">
    <property type="entry name" value="SRSF"/>
</dbReference>
<dbReference type="Proteomes" id="UP000000768">
    <property type="component" value="Chromosome 9"/>
</dbReference>
<organism evidence="8 9">
    <name type="scientific">Sorghum bicolor</name>
    <name type="common">Sorghum</name>
    <name type="synonym">Sorghum vulgare</name>
    <dbReference type="NCBI Taxonomy" id="4558"/>
    <lineage>
        <taxon>Eukaryota</taxon>
        <taxon>Viridiplantae</taxon>
        <taxon>Streptophyta</taxon>
        <taxon>Embryophyta</taxon>
        <taxon>Tracheophyta</taxon>
        <taxon>Spermatophyta</taxon>
        <taxon>Magnoliopsida</taxon>
        <taxon>Liliopsida</taxon>
        <taxon>Poales</taxon>
        <taxon>Poaceae</taxon>
        <taxon>PACMAD clade</taxon>
        <taxon>Panicoideae</taxon>
        <taxon>Andropogonodae</taxon>
        <taxon>Andropogoneae</taxon>
        <taxon>Sorghinae</taxon>
        <taxon>Sorghum</taxon>
    </lineage>
</organism>
<keyword evidence="4" id="KW-0694">RNA-binding</keyword>
<dbReference type="InterPro" id="IPR012677">
    <property type="entry name" value="Nucleotide-bd_a/b_plait_sf"/>
</dbReference>
<reference evidence="8 9" key="1">
    <citation type="journal article" date="2009" name="Nature">
        <title>The Sorghum bicolor genome and the diversification of grasses.</title>
        <authorList>
            <person name="Paterson A.H."/>
            <person name="Bowers J.E."/>
            <person name="Bruggmann R."/>
            <person name="Dubchak I."/>
            <person name="Grimwood J."/>
            <person name="Gundlach H."/>
            <person name="Haberer G."/>
            <person name="Hellsten U."/>
            <person name="Mitros T."/>
            <person name="Poliakov A."/>
            <person name="Schmutz J."/>
            <person name="Spannagl M."/>
            <person name="Tang H."/>
            <person name="Wang X."/>
            <person name="Wicker T."/>
            <person name="Bharti A.K."/>
            <person name="Chapman J."/>
            <person name="Feltus F.A."/>
            <person name="Gowik U."/>
            <person name="Grigoriev I.V."/>
            <person name="Lyons E."/>
            <person name="Maher C.A."/>
            <person name="Martis M."/>
            <person name="Narechania A."/>
            <person name="Otillar R.P."/>
            <person name="Penning B.W."/>
            <person name="Salamov A.A."/>
            <person name="Wang Y."/>
            <person name="Zhang L."/>
            <person name="Carpita N.C."/>
            <person name="Freeling M."/>
            <person name="Gingle A.R."/>
            <person name="Hash C.T."/>
            <person name="Keller B."/>
            <person name="Klein P."/>
            <person name="Kresovich S."/>
            <person name="McCann M.C."/>
            <person name="Ming R."/>
            <person name="Peterson D.G."/>
            <person name="Mehboob-ur-Rahman"/>
            <person name="Ware D."/>
            <person name="Westhoff P."/>
            <person name="Mayer K.F."/>
            <person name="Messing J."/>
            <person name="Rokhsar D.S."/>
        </authorList>
    </citation>
    <scope>NUCLEOTIDE SEQUENCE [LARGE SCALE GENOMIC DNA]</scope>
    <source>
        <strain evidence="9">cv. BTx623</strain>
    </source>
</reference>
<dbReference type="AlphaFoldDB" id="A0A1B6P717"/>
<keyword evidence="9" id="KW-1185">Reference proteome</keyword>
<proteinExistence type="predicted"/>
<dbReference type="InterPro" id="IPR035979">
    <property type="entry name" value="RBD_domain_sf"/>
</dbReference>
<dbReference type="FunFam" id="3.30.70.330:FF:000272">
    <property type="entry name" value="Serine/arginine-rich splicing factor RS2Z32"/>
    <property type="match status" value="1"/>
</dbReference>
<feature type="region of interest" description="Disordered" evidence="5">
    <location>
        <begin position="304"/>
        <end position="400"/>
    </location>
</feature>
<dbReference type="Pfam" id="PF00098">
    <property type="entry name" value="zf-CCHC"/>
    <property type="match status" value="2"/>
</dbReference>
<dbReference type="Gramene" id="KXG21391">
    <property type="protein sequence ID" value="KXG21391"/>
    <property type="gene ID" value="SORBI_3009G056100"/>
</dbReference>
<dbReference type="EMBL" id="CM000768">
    <property type="protein sequence ID" value="KXG21391.1"/>
    <property type="molecule type" value="Genomic_DNA"/>
</dbReference>
<evidence type="ECO:0000256" key="2">
    <source>
        <dbReference type="ARBA" id="ARBA00023187"/>
    </source>
</evidence>
<evidence type="ECO:0000313" key="9">
    <source>
        <dbReference type="Proteomes" id="UP000000768"/>
    </source>
</evidence>
<keyword evidence="2" id="KW-0508">mRNA splicing</keyword>
<feature type="domain" description="CCHC-type" evidence="7">
    <location>
        <begin position="291"/>
        <end position="307"/>
    </location>
</feature>
<feature type="domain" description="RRM" evidence="6">
    <location>
        <begin position="93"/>
        <end position="164"/>
    </location>
</feature>
<dbReference type="SUPFAM" id="SSF57756">
    <property type="entry name" value="Retrovirus zinc finger-like domains"/>
    <property type="match status" value="1"/>
</dbReference>
<dbReference type="GO" id="GO:0006397">
    <property type="term" value="P:mRNA processing"/>
    <property type="evidence" value="ECO:0007669"/>
    <property type="project" value="UniProtKB-KW"/>
</dbReference>
<dbReference type="SUPFAM" id="SSF54928">
    <property type="entry name" value="RNA-binding domain, RBD"/>
    <property type="match status" value="2"/>
</dbReference>
<feature type="compositionally biased region" description="Basic and acidic residues" evidence="5">
    <location>
        <begin position="69"/>
        <end position="87"/>
    </location>
</feature>
<sequence>MGFKIKYKQQMRDRDVVASGGAGGDGGGSSEATQPKSPPREPSPLPRRSPPPPREPAPSPRRSPTPPDAESKIPRRKDHCDPYDHSGQHGSTTKLYVGNMSRYTRERDLEAAFGRYGRLVTVYLQGRNYGFVVFYDPKDADAARNGLDGQEICGSHITVQFAREHKMTRYDTRYIHDDQNDQQDGNSKLFVSNISSLTQENDISDLFSKYGRVRKTNLKENYGFVEFCDPQDADDARCELNGQEFNGNRISVKFATGVPRGPVDSAQILCYNCGAEGHFSSDCKAGDWKDRCYRCGEKGHLKRNCRNRPKDIGRRRSHSRSQSPGHGMGRSWRYRSRSRGYSSQPPSPTRGNRNTGGEELPSRSPCYSHHPRSRSSPPPPREPAKRSGSLRDAVPRRGQR</sequence>
<dbReference type="InParanoid" id="A0A1B6P717"/>
<reference evidence="9" key="2">
    <citation type="journal article" date="2018" name="Plant J.">
        <title>The Sorghum bicolor reference genome: improved assembly, gene annotations, a transcriptome atlas, and signatures of genome organization.</title>
        <authorList>
            <person name="McCormick R.F."/>
            <person name="Truong S.K."/>
            <person name="Sreedasyam A."/>
            <person name="Jenkins J."/>
            <person name="Shu S."/>
            <person name="Sims D."/>
            <person name="Kennedy M."/>
            <person name="Amirebrahimi M."/>
            <person name="Weers B.D."/>
            <person name="McKinley B."/>
            <person name="Mattison A."/>
            <person name="Morishige D.T."/>
            <person name="Grimwood J."/>
            <person name="Schmutz J."/>
            <person name="Mullet J.E."/>
        </authorList>
    </citation>
    <scope>NUCLEOTIDE SEQUENCE [LARGE SCALE GENOMIC DNA]</scope>
    <source>
        <strain evidence="9">cv. BTx623</strain>
    </source>
</reference>
<dbReference type="GO" id="GO:0008270">
    <property type="term" value="F:zinc ion binding"/>
    <property type="evidence" value="ECO:0007669"/>
    <property type="project" value="UniProtKB-KW"/>
</dbReference>
<dbReference type="GO" id="GO:0016607">
    <property type="term" value="C:nuclear speck"/>
    <property type="evidence" value="ECO:0000318"/>
    <property type="project" value="GO_Central"/>
</dbReference>
<evidence type="ECO:0000259" key="6">
    <source>
        <dbReference type="PROSITE" id="PS50102"/>
    </source>
</evidence>
<dbReference type="SMART" id="SM00360">
    <property type="entry name" value="RRM"/>
    <property type="match status" value="2"/>
</dbReference>
<dbReference type="Gene3D" id="3.30.70.330">
    <property type="match status" value="2"/>
</dbReference>
<dbReference type="SMART" id="SM00343">
    <property type="entry name" value="ZnF_C2HC"/>
    <property type="match status" value="2"/>
</dbReference>
<name>A0A1B6P717_SORBI</name>
<dbReference type="STRING" id="4558.A0A1B6P717"/>
<evidence type="ECO:0000256" key="3">
    <source>
        <dbReference type="PROSITE-ProRule" id="PRU00047"/>
    </source>
</evidence>
<feature type="compositionally biased region" description="Gly residues" evidence="5">
    <location>
        <begin position="20"/>
        <end position="29"/>
    </location>
</feature>
<accession>A0A1B6P717</accession>
<dbReference type="GO" id="GO:0003729">
    <property type="term" value="F:mRNA binding"/>
    <property type="evidence" value="ECO:0000318"/>
    <property type="project" value="GO_Central"/>
</dbReference>
<dbReference type="InterPro" id="IPR001878">
    <property type="entry name" value="Znf_CCHC"/>
</dbReference>
<feature type="domain" description="CCHC-type" evidence="7">
    <location>
        <begin position="270"/>
        <end position="284"/>
    </location>
</feature>
<gene>
    <name evidence="8" type="ORF">SORBI_3009G056100</name>
</gene>
<feature type="domain" description="RRM" evidence="6">
    <location>
        <begin position="187"/>
        <end position="257"/>
    </location>
</feature>
<dbReference type="PANTHER" id="PTHR23147">
    <property type="entry name" value="SERINE/ARGININE RICH SPLICING FACTOR"/>
    <property type="match status" value="1"/>
</dbReference>
<dbReference type="Pfam" id="PF00076">
    <property type="entry name" value="RRM_1"/>
    <property type="match status" value="2"/>
</dbReference>
<evidence type="ECO:0000259" key="7">
    <source>
        <dbReference type="PROSITE" id="PS50158"/>
    </source>
</evidence>
<dbReference type="InterPro" id="IPR000504">
    <property type="entry name" value="RRM_dom"/>
</dbReference>
<evidence type="ECO:0000256" key="1">
    <source>
        <dbReference type="ARBA" id="ARBA00022664"/>
    </source>
</evidence>